<dbReference type="EMBL" id="AP023396">
    <property type="protein sequence ID" value="BCK57583.1"/>
    <property type="molecule type" value="Genomic_DNA"/>
</dbReference>
<dbReference type="NCBIfam" id="TIGR00971">
    <property type="entry name" value="3a0106s03"/>
    <property type="match status" value="1"/>
</dbReference>
<accession>A0A7G1KTR6</accession>
<feature type="signal peptide" evidence="6">
    <location>
        <begin position="1"/>
        <end position="31"/>
    </location>
</feature>
<dbReference type="PANTHER" id="PTHR30368:SF2">
    <property type="entry name" value="SULFATE-BINDING PROTEIN"/>
    <property type="match status" value="1"/>
</dbReference>
<evidence type="ECO:0000256" key="1">
    <source>
        <dbReference type="ARBA" id="ARBA00004418"/>
    </source>
</evidence>
<comment type="subcellular location">
    <subcellularLocation>
        <location evidence="1">Periplasm</location>
    </subcellularLocation>
</comment>
<evidence type="ECO:0000256" key="5">
    <source>
        <dbReference type="ARBA" id="ARBA00022764"/>
    </source>
</evidence>
<dbReference type="PANTHER" id="PTHR30368">
    <property type="entry name" value="SULFATE-BINDING PROTEIN"/>
    <property type="match status" value="1"/>
</dbReference>
<organism evidence="7 8">
    <name type="scientific">Nocardia wallacei</name>
    <dbReference type="NCBI Taxonomy" id="480035"/>
    <lineage>
        <taxon>Bacteria</taxon>
        <taxon>Bacillati</taxon>
        <taxon>Actinomycetota</taxon>
        <taxon>Actinomycetes</taxon>
        <taxon>Mycobacteriales</taxon>
        <taxon>Nocardiaceae</taxon>
        <taxon>Nocardia</taxon>
    </lineage>
</organism>
<dbReference type="GO" id="GO:1902358">
    <property type="term" value="P:sulfate transmembrane transport"/>
    <property type="evidence" value="ECO:0007669"/>
    <property type="project" value="InterPro"/>
</dbReference>
<feature type="chain" id="PRO_5028851760" evidence="6">
    <location>
        <begin position="32"/>
        <end position="346"/>
    </location>
</feature>
<keyword evidence="8" id="KW-1185">Reference proteome</keyword>
<proteinExistence type="inferred from homology"/>
<dbReference type="Gene3D" id="3.40.190.10">
    <property type="entry name" value="Periplasmic binding protein-like II"/>
    <property type="match status" value="2"/>
</dbReference>
<evidence type="ECO:0000313" key="7">
    <source>
        <dbReference type="EMBL" id="BCK57583.1"/>
    </source>
</evidence>
<dbReference type="InterPro" id="IPR005669">
    <property type="entry name" value="Thiosulph/SO4-bd"/>
</dbReference>
<evidence type="ECO:0000256" key="2">
    <source>
        <dbReference type="ARBA" id="ARBA00006099"/>
    </source>
</evidence>
<evidence type="ECO:0000256" key="3">
    <source>
        <dbReference type="ARBA" id="ARBA00022448"/>
    </source>
</evidence>
<dbReference type="SUPFAM" id="SSF53850">
    <property type="entry name" value="Periplasmic binding protein-like II"/>
    <property type="match status" value="1"/>
</dbReference>
<comment type="similarity">
    <text evidence="2">Belongs to the prokaryotic sulfate-binding protein family.</text>
</comment>
<sequence>MSRSPWVRIRVTPVVALVVLMAVLSACSGGASDIPGTSASGGKGGTLTLYAYATPKPGFDKVVPAFNKTSAGSGVQVQQSYGASGDQSRKVKDGAQADVVNFSVEPDITRLVDAGLVDQNWNADAHKGIPFGSVVAIVTREGNPKNIKTWDDLLKPGVEVVTPNPFSSGSAKWNLLAPYAAKSDGGKNPQGGLDYLSKLVTPEHVKVQPKSGREATETFLQGTGDVLLSYENEAIFSQRQGDSIEYTVPAVTFKIENPIAVLKTSRNLDKAVAFKDFQYTPAGQRAWAQAGFRPVDPEVAEEFNKDFPQPQQLWTIADLGGWKQVDKELFAPGSGSIAAIYDKATK</sequence>
<dbReference type="PROSITE" id="PS51257">
    <property type="entry name" value="PROKAR_LIPOPROTEIN"/>
    <property type="match status" value="1"/>
</dbReference>
<dbReference type="KEGG" id="nwl:NWFMUON74_53550"/>
<dbReference type="GO" id="GO:0140104">
    <property type="term" value="F:molecular carrier activity"/>
    <property type="evidence" value="ECO:0007669"/>
    <property type="project" value="InterPro"/>
</dbReference>
<dbReference type="Pfam" id="PF13531">
    <property type="entry name" value="SBP_bac_11"/>
    <property type="match status" value="1"/>
</dbReference>
<dbReference type="GO" id="GO:0042597">
    <property type="term" value="C:periplasmic space"/>
    <property type="evidence" value="ECO:0007669"/>
    <property type="project" value="UniProtKB-SubCell"/>
</dbReference>
<protein>
    <submittedName>
        <fullName evidence="7">Putative sulfate ABC transporter, sulfate-binding protein SubI</fullName>
    </submittedName>
</protein>
<gene>
    <name evidence="7" type="ORF">NWFMUON74_53550</name>
</gene>
<name>A0A7G1KTR6_9NOCA</name>
<keyword evidence="3" id="KW-0813">Transport</keyword>
<reference evidence="7 8" key="1">
    <citation type="submission" date="2020-08" db="EMBL/GenBank/DDBJ databases">
        <title>Genome Sequencing of Nocardia wallacei strain FMUON74 and assembly.</title>
        <authorList>
            <person name="Toyokawa M."/>
            <person name="Uesaka K."/>
        </authorList>
    </citation>
    <scope>NUCLEOTIDE SEQUENCE [LARGE SCALE GENOMIC DNA]</scope>
    <source>
        <strain evidence="7 8">FMUON74</strain>
    </source>
</reference>
<dbReference type="AlphaFoldDB" id="A0A7G1KTR6"/>
<keyword evidence="4 6" id="KW-0732">Signal</keyword>
<evidence type="ECO:0000256" key="4">
    <source>
        <dbReference type="ARBA" id="ARBA00022729"/>
    </source>
</evidence>
<keyword evidence="5" id="KW-0574">Periplasm</keyword>
<evidence type="ECO:0000256" key="6">
    <source>
        <dbReference type="SAM" id="SignalP"/>
    </source>
</evidence>
<dbReference type="RefSeq" id="WP_187684469.1">
    <property type="nucleotide sequence ID" value="NZ_AP023396.1"/>
</dbReference>
<dbReference type="Proteomes" id="UP000516173">
    <property type="component" value="Chromosome"/>
</dbReference>
<evidence type="ECO:0000313" key="8">
    <source>
        <dbReference type="Proteomes" id="UP000516173"/>
    </source>
</evidence>
<dbReference type="GeneID" id="80349792"/>